<evidence type="ECO:0000313" key="1">
    <source>
        <dbReference type="EMBL" id="MPN43514.1"/>
    </source>
</evidence>
<comment type="caution">
    <text evidence="1">The sequence shown here is derived from an EMBL/GenBank/DDBJ whole genome shotgun (WGS) entry which is preliminary data.</text>
</comment>
<organism evidence="1">
    <name type="scientific">bioreactor metagenome</name>
    <dbReference type="NCBI Taxonomy" id="1076179"/>
    <lineage>
        <taxon>unclassified sequences</taxon>
        <taxon>metagenomes</taxon>
        <taxon>ecological metagenomes</taxon>
    </lineage>
</organism>
<name>A0A645I527_9ZZZZ</name>
<dbReference type="AlphaFoldDB" id="A0A645I527"/>
<sequence length="112" mass="12870">MAAQNKNWRQKPKSLSERGYRKYMAKQKKVTVNGQEFTLQSVSPSWYYELNDKVGNTGGGKRDSVKYMDTMFRNCVIAPSEVANGGMGYFDEQEDLKTPEALIKEIESFLRE</sequence>
<protein>
    <submittedName>
        <fullName evidence="1">Uncharacterized protein</fullName>
    </submittedName>
</protein>
<dbReference type="EMBL" id="VSSQ01101952">
    <property type="protein sequence ID" value="MPN43514.1"/>
    <property type="molecule type" value="Genomic_DNA"/>
</dbReference>
<reference evidence="1" key="1">
    <citation type="submission" date="2019-08" db="EMBL/GenBank/DDBJ databases">
        <authorList>
            <person name="Kucharzyk K."/>
            <person name="Murdoch R.W."/>
            <person name="Higgins S."/>
            <person name="Loffler F."/>
        </authorList>
    </citation>
    <scope>NUCLEOTIDE SEQUENCE</scope>
</reference>
<proteinExistence type="predicted"/>
<gene>
    <name evidence="1" type="ORF">SDC9_191074</name>
</gene>
<accession>A0A645I527</accession>